<dbReference type="WBParaSite" id="jg25969">
    <property type="protein sequence ID" value="jg25969"/>
    <property type="gene ID" value="jg25969"/>
</dbReference>
<dbReference type="Proteomes" id="UP000887574">
    <property type="component" value="Unplaced"/>
</dbReference>
<evidence type="ECO:0000313" key="1">
    <source>
        <dbReference type="Proteomes" id="UP000887574"/>
    </source>
</evidence>
<evidence type="ECO:0000313" key="2">
    <source>
        <dbReference type="WBParaSite" id="jg25969"/>
    </source>
</evidence>
<accession>A0A915E2D9</accession>
<keyword evidence="1" id="KW-1185">Reference proteome</keyword>
<organism evidence="1 2">
    <name type="scientific">Ditylenchus dipsaci</name>
    <dbReference type="NCBI Taxonomy" id="166011"/>
    <lineage>
        <taxon>Eukaryota</taxon>
        <taxon>Metazoa</taxon>
        <taxon>Ecdysozoa</taxon>
        <taxon>Nematoda</taxon>
        <taxon>Chromadorea</taxon>
        <taxon>Rhabditida</taxon>
        <taxon>Tylenchina</taxon>
        <taxon>Tylenchomorpha</taxon>
        <taxon>Sphaerularioidea</taxon>
        <taxon>Anguinidae</taxon>
        <taxon>Anguininae</taxon>
        <taxon>Ditylenchus</taxon>
    </lineage>
</organism>
<protein>
    <submittedName>
        <fullName evidence="2">CARD domain-containing protein</fullName>
    </submittedName>
</protein>
<name>A0A915E2D9_9BILA</name>
<dbReference type="AlphaFoldDB" id="A0A915E2D9"/>
<reference evidence="2" key="1">
    <citation type="submission" date="2022-11" db="UniProtKB">
        <authorList>
            <consortium name="WormBaseParasite"/>
        </authorList>
    </citation>
    <scope>IDENTIFICATION</scope>
</reference>
<proteinExistence type="predicted"/>
<sequence>MGNDDFDKFLKEIHNDDWKRSKVLVSLLKKGLSAGKLIKYLDDDEVTCKHFLEVVERENYALVDFISSNLTLSEASSSLLGPAVLTCWREQQHELRKSFRHFEKTADIFNSSSQSPKIMSSTSRYSVHSISMGLHTSIFSRKI</sequence>